<organism evidence="1 2">
    <name type="scientific">Nezara viridula</name>
    <name type="common">Southern green stink bug</name>
    <name type="synonym">Cimex viridulus</name>
    <dbReference type="NCBI Taxonomy" id="85310"/>
    <lineage>
        <taxon>Eukaryota</taxon>
        <taxon>Metazoa</taxon>
        <taxon>Ecdysozoa</taxon>
        <taxon>Arthropoda</taxon>
        <taxon>Hexapoda</taxon>
        <taxon>Insecta</taxon>
        <taxon>Pterygota</taxon>
        <taxon>Neoptera</taxon>
        <taxon>Paraneoptera</taxon>
        <taxon>Hemiptera</taxon>
        <taxon>Heteroptera</taxon>
        <taxon>Panheteroptera</taxon>
        <taxon>Pentatomomorpha</taxon>
        <taxon>Pentatomoidea</taxon>
        <taxon>Pentatomidae</taxon>
        <taxon>Pentatominae</taxon>
        <taxon>Nezara</taxon>
    </lineage>
</organism>
<dbReference type="AlphaFoldDB" id="A0A9P0HS78"/>
<sequence>MNLGNDIRLIWLKNCFNNFKSCFYLSSEANYLQYRKFEIKCGKGLVVAVTFSTSSRSGFI</sequence>
<protein>
    <submittedName>
        <fullName evidence="1">Uncharacterized protein</fullName>
    </submittedName>
</protein>
<proteinExistence type="predicted"/>
<keyword evidence="2" id="KW-1185">Reference proteome</keyword>
<evidence type="ECO:0000313" key="1">
    <source>
        <dbReference type="EMBL" id="CAH1407296.1"/>
    </source>
</evidence>
<name>A0A9P0HS78_NEZVI</name>
<accession>A0A9P0HS78</accession>
<evidence type="ECO:0000313" key="2">
    <source>
        <dbReference type="Proteomes" id="UP001152798"/>
    </source>
</evidence>
<gene>
    <name evidence="1" type="ORF">NEZAVI_LOCUS15048</name>
</gene>
<dbReference type="Proteomes" id="UP001152798">
    <property type="component" value="Chromosome 7"/>
</dbReference>
<dbReference type="EMBL" id="OV725083">
    <property type="protein sequence ID" value="CAH1407296.1"/>
    <property type="molecule type" value="Genomic_DNA"/>
</dbReference>
<reference evidence="1" key="1">
    <citation type="submission" date="2022-01" db="EMBL/GenBank/DDBJ databases">
        <authorList>
            <person name="King R."/>
        </authorList>
    </citation>
    <scope>NUCLEOTIDE SEQUENCE</scope>
</reference>